<dbReference type="PANTHER" id="PTHR12265:SF30">
    <property type="entry name" value="TRANSMEMBRANE PROTEIN 53"/>
    <property type="match status" value="1"/>
</dbReference>
<gene>
    <name evidence="8" type="ORF">FZEAL_5642</name>
</gene>
<keyword evidence="3 7" id="KW-1133">Transmembrane helix</keyword>
<name>A0A8H4UK26_9HYPO</name>
<dbReference type="SUPFAM" id="SSF53474">
    <property type="entry name" value="alpha/beta-Hydrolases"/>
    <property type="match status" value="1"/>
</dbReference>
<feature type="transmembrane region" description="Helical" evidence="7">
    <location>
        <begin position="167"/>
        <end position="189"/>
    </location>
</feature>
<dbReference type="OrthoDB" id="77878at2759"/>
<dbReference type="InterPro" id="IPR029058">
    <property type="entry name" value="AB_hydrolase_fold"/>
</dbReference>
<reference evidence="8" key="1">
    <citation type="journal article" date="2020" name="BMC Genomics">
        <title>Correction to: Identification and distribution of gene clusters required for synthesis of sphingolipid metabolism inhibitors in diverse species of the filamentous fungus Fusarium.</title>
        <authorList>
            <person name="Kim H.S."/>
            <person name="Lohmar J.M."/>
            <person name="Busman M."/>
            <person name="Brown D.W."/>
            <person name="Naumann T.A."/>
            <person name="Divon H.H."/>
            <person name="Lysoe E."/>
            <person name="Uhlig S."/>
            <person name="Proctor R.H."/>
        </authorList>
    </citation>
    <scope>NUCLEOTIDE SEQUENCE</scope>
    <source>
        <strain evidence="8">NRRL 22465</strain>
    </source>
</reference>
<protein>
    <recommendedName>
        <fullName evidence="10">Indole-diterpene biosynthesis protein</fullName>
    </recommendedName>
</protein>
<comment type="similarity">
    <text evidence="1">Belongs to the TMEM53 family.</text>
</comment>
<dbReference type="GO" id="GO:0005640">
    <property type="term" value="C:nuclear outer membrane"/>
    <property type="evidence" value="ECO:0007669"/>
    <property type="project" value="UniProtKB-SubCell"/>
</dbReference>
<evidence type="ECO:0000256" key="5">
    <source>
        <dbReference type="ARBA" id="ARBA00023242"/>
    </source>
</evidence>
<dbReference type="EMBL" id="JABEYC010000412">
    <property type="protein sequence ID" value="KAF4977894.1"/>
    <property type="molecule type" value="Genomic_DNA"/>
</dbReference>
<evidence type="ECO:0000256" key="2">
    <source>
        <dbReference type="ARBA" id="ARBA00022692"/>
    </source>
</evidence>
<evidence type="ECO:0000256" key="6">
    <source>
        <dbReference type="ARBA" id="ARBA00034303"/>
    </source>
</evidence>
<keyword evidence="9" id="KW-1185">Reference proteome</keyword>
<evidence type="ECO:0000313" key="8">
    <source>
        <dbReference type="EMBL" id="KAF4977894.1"/>
    </source>
</evidence>
<dbReference type="PANTHER" id="PTHR12265">
    <property type="entry name" value="TRANSMEMBRANE PROTEIN 53"/>
    <property type="match status" value="1"/>
</dbReference>
<evidence type="ECO:0000256" key="3">
    <source>
        <dbReference type="ARBA" id="ARBA00022989"/>
    </source>
</evidence>
<comment type="caution">
    <text evidence="8">The sequence shown here is derived from an EMBL/GenBank/DDBJ whole genome shotgun (WGS) entry which is preliminary data.</text>
</comment>
<sequence>MARTSGDASPLAILDVLNPAVSYLSPDKTSPKKTVSRDPQLIIMLAWMDAQDAHIAKYIAQHRMLFPASPLLLIRSTLKQYVQPSLRRRLFTPVLPILQALAEDAGDEPSFLLHVFSNGGVSSAVTLWEIWTAALGDAPIPRHALVMDSCPGYFHWKRNHHVLARPLPFWASPLVWVVLAVAWAIYIPWGRVEPQEANASRLNAAERISGETRRAYLYGDADQSVGWEDVEAHGRQAMERGGLVRMERFEGGAHVAHIRVDGERYWRVVKETWEGK</sequence>
<dbReference type="Proteomes" id="UP000635477">
    <property type="component" value="Unassembled WGS sequence"/>
</dbReference>
<evidence type="ECO:0000313" key="9">
    <source>
        <dbReference type="Proteomes" id="UP000635477"/>
    </source>
</evidence>
<reference evidence="8" key="2">
    <citation type="submission" date="2020-05" db="EMBL/GenBank/DDBJ databases">
        <authorList>
            <person name="Kim H.-S."/>
            <person name="Proctor R.H."/>
            <person name="Brown D.W."/>
        </authorList>
    </citation>
    <scope>NUCLEOTIDE SEQUENCE</scope>
    <source>
        <strain evidence="8">NRRL 22465</strain>
    </source>
</reference>
<keyword evidence="5" id="KW-0539">Nucleus</keyword>
<evidence type="ECO:0000256" key="4">
    <source>
        <dbReference type="ARBA" id="ARBA00023136"/>
    </source>
</evidence>
<evidence type="ECO:0000256" key="7">
    <source>
        <dbReference type="SAM" id="Phobius"/>
    </source>
</evidence>
<dbReference type="Pfam" id="PF05705">
    <property type="entry name" value="DUF829"/>
    <property type="match status" value="1"/>
</dbReference>
<keyword evidence="2 7" id="KW-0812">Transmembrane</keyword>
<dbReference type="InterPro" id="IPR008547">
    <property type="entry name" value="DUF829_TMEM53"/>
</dbReference>
<comment type="subcellular location">
    <subcellularLocation>
        <location evidence="6">Nucleus outer membrane</location>
        <topology evidence="6">Single-pass membrane protein</topology>
    </subcellularLocation>
</comment>
<evidence type="ECO:0008006" key="10">
    <source>
        <dbReference type="Google" id="ProtNLM"/>
    </source>
</evidence>
<proteinExistence type="inferred from homology"/>
<evidence type="ECO:0000256" key="1">
    <source>
        <dbReference type="ARBA" id="ARBA00007387"/>
    </source>
</evidence>
<keyword evidence="4 7" id="KW-0472">Membrane</keyword>
<accession>A0A8H4UK26</accession>
<dbReference type="AlphaFoldDB" id="A0A8H4UK26"/>
<organism evidence="8 9">
    <name type="scientific">Fusarium zealandicum</name>
    <dbReference type="NCBI Taxonomy" id="1053134"/>
    <lineage>
        <taxon>Eukaryota</taxon>
        <taxon>Fungi</taxon>
        <taxon>Dikarya</taxon>
        <taxon>Ascomycota</taxon>
        <taxon>Pezizomycotina</taxon>
        <taxon>Sordariomycetes</taxon>
        <taxon>Hypocreomycetidae</taxon>
        <taxon>Hypocreales</taxon>
        <taxon>Nectriaceae</taxon>
        <taxon>Fusarium</taxon>
        <taxon>Fusarium staphyleae species complex</taxon>
    </lineage>
</organism>